<dbReference type="Pfam" id="PF01590">
    <property type="entry name" value="GAF"/>
    <property type="match status" value="1"/>
</dbReference>
<dbReference type="PANTHER" id="PTHR33121:SF76">
    <property type="entry name" value="SIGNALING PROTEIN"/>
    <property type="match status" value="1"/>
</dbReference>
<evidence type="ECO:0000313" key="3">
    <source>
        <dbReference type="Proteomes" id="UP000008291"/>
    </source>
</evidence>
<dbReference type="HOGENOM" id="CLU_000445_145_0_4"/>
<dbReference type="Gene3D" id="3.20.20.450">
    <property type="entry name" value="EAL domain"/>
    <property type="match status" value="1"/>
</dbReference>
<dbReference type="InterPro" id="IPR003018">
    <property type="entry name" value="GAF"/>
</dbReference>
<gene>
    <name evidence="2" type="ordered locus">Tbd_1061</name>
</gene>
<dbReference type="eggNOG" id="COG2200">
    <property type="taxonomic scope" value="Bacteria"/>
</dbReference>
<feature type="domain" description="EAL" evidence="1">
    <location>
        <begin position="219"/>
        <end position="454"/>
    </location>
</feature>
<evidence type="ECO:0000259" key="1">
    <source>
        <dbReference type="PROSITE" id="PS50883"/>
    </source>
</evidence>
<dbReference type="InterPro" id="IPR035919">
    <property type="entry name" value="EAL_sf"/>
</dbReference>
<dbReference type="eggNOG" id="COG2203">
    <property type="taxonomic scope" value="Bacteria"/>
</dbReference>
<dbReference type="EMBL" id="CP000116">
    <property type="protein sequence ID" value="AAZ97014.1"/>
    <property type="molecule type" value="Genomic_DNA"/>
</dbReference>
<name>Q3SEY0_THIDA</name>
<dbReference type="SMART" id="SM00065">
    <property type="entry name" value="GAF"/>
    <property type="match status" value="1"/>
</dbReference>
<dbReference type="Proteomes" id="UP000008291">
    <property type="component" value="Chromosome"/>
</dbReference>
<dbReference type="PROSITE" id="PS50883">
    <property type="entry name" value="EAL"/>
    <property type="match status" value="1"/>
</dbReference>
<sequence>MTGVFHAFTSAKKMARAGRRTLRLMVARPSVQGASPTHATRITLRTEPSMQTREDKMSILDVDVCGTPQQIDEIVSDALRSVRSLLGMQVAFVSEFRDGARIFRHVDADADFSVIQVGAWDPLDASYCQRVVDGRLPPLMRDACQEPAALALPVTTELPVGAHLSVPIRFRDGRVYGTFCCFSTFADASLTERDLGTLRLFADFVAKLLERKSNETTRENIIRERVRAVLDGRHYRIVYQPIFNLEPNALVGYEALTRFSLEPVRTPDAWFCEADEVGLDEELELAAIRAALAVVARLPTTVYLSLNVSPNTILKGSLASALNGHPLERLMLEVTEHASINDYERVAATLAPLRQQGLRLAVDDAGAGFASFRHILQLKPDVIKLDYSLIHGIDRDGDRRALAAAVIRFAEATGSKVVAEGVETEGELQALRELNVNKVQGYLLGRPAPYPGDA</sequence>
<accession>Q3SEY0</accession>
<dbReference type="SUPFAM" id="SSF141868">
    <property type="entry name" value="EAL domain-like"/>
    <property type="match status" value="1"/>
</dbReference>
<dbReference type="AlphaFoldDB" id="Q3SEY0"/>
<organism evidence="2 3">
    <name type="scientific">Thiobacillus denitrificans (strain ATCC 25259 / T1)</name>
    <dbReference type="NCBI Taxonomy" id="292415"/>
    <lineage>
        <taxon>Bacteria</taxon>
        <taxon>Pseudomonadati</taxon>
        <taxon>Pseudomonadota</taxon>
        <taxon>Betaproteobacteria</taxon>
        <taxon>Nitrosomonadales</taxon>
        <taxon>Thiobacillaceae</taxon>
        <taxon>Thiobacillus</taxon>
    </lineage>
</organism>
<dbReference type="PANTHER" id="PTHR33121">
    <property type="entry name" value="CYCLIC DI-GMP PHOSPHODIESTERASE PDEF"/>
    <property type="match status" value="1"/>
</dbReference>
<dbReference type="KEGG" id="tbd:Tbd_1061"/>
<protein>
    <submittedName>
        <fullName evidence="2">Putative diguanylate phosphodiesterase (EAL domain) with GAF sensor</fullName>
    </submittedName>
</protein>
<dbReference type="CDD" id="cd01948">
    <property type="entry name" value="EAL"/>
    <property type="match status" value="1"/>
</dbReference>
<dbReference type="STRING" id="292415.Tbd_1061"/>
<dbReference type="InterPro" id="IPR001633">
    <property type="entry name" value="EAL_dom"/>
</dbReference>
<dbReference type="SUPFAM" id="SSF55781">
    <property type="entry name" value="GAF domain-like"/>
    <property type="match status" value="1"/>
</dbReference>
<proteinExistence type="predicted"/>
<dbReference type="SMART" id="SM00052">
    <property type="entry name" value="EAL"/>
    <property type="match status" value="1"/>
</dbReference>
<dbReference type="InterPro" id="IPR050706">
    <property type="entry name" value="Cyclic-di-GMP_PDE-like"/>
</dbReference>
<keyword evidence="3" id="KW-1185">Reference proteome</keyword>
<dbReference type="GO" id="GO:0071111">
    <property type="term" value="F:cyclic-guanylate-specific phosphodiesterase activity"/>
    <property type="evidence" value="ECO:0007669"/>
    <property type="project" value="InterPro"/>
</dbReference>
<dbReference type="Pfam" id="PF00563">
    <property type="entry name" value="EAL"/>
    <property type="match status" value="1"/>
</dbReference>
<evidence type="ECO:0000313" key="2">
    <source>
        <dbReference type="EMBL" id="AAZ97014.1"/>
    </source>
</evidence>
<dbReference type="InterPro" id="IPR029016">
    <property type="entry name" value="GAF-like_dom_sf"/>
</dbReference>
<reference evidence="2 3" key="1">
    <citation type="journal article" date="2006" name="J. Bacteriol.">
        <title>The genome sequence of the obligately chemolithoautotrophic, facultatively anaerobic bacterium Thiobacillus denitrificans.</title>
        <authorList>
            <person name="Beller H.R."/>
            <person name="Chain P.S."/>
            <person name="Letain T.E."/>
            <person name="Chakicherla A."/>
            <person name="Larimer F.W."/>
            <person name="Richardson P.M."/>
            <person name="Coleman M.A."/>
            <person name="Wood A.P."/>
            <person name="Kelly D.P."/>
        </authorList>
    </citation>
    <scope>NUCLEOTIDE SEQUENCE [LARGE SCALE GENOMIC DNA]</scope>
    <source>
        <strain evidence="2 3">ATCC 25259</strain>
    </source>
</reference>
<dbReference type="Gene3D" id="3.30.450.40">
    <property type="match status" value="1"/>
</dbReference>